<organism evidence="2 3">
    <name type="scientific">Marvinbryantia formatexigens DSM 14469</name>
    <dbReference type="NCBI Taxonomy" id="478749"/>
    <lineage>
        <taxon>Bacteria</taxon>
        <taxon>Bacillati</taxon>
        <taxon>Bacillota</taxon>
        <taxon>Clostridia</taxon>
        <taxon>Lachnospirales</taxon>
        <taxon>Lachnospiraceae</taxon>
        <taxon>Marvinbryantia</taxon>
    </lineage>
</organism>
<dbReference type="PANTHER" id="PTHR38462">
    <property type="entry name" value="EXONUCLEASE-LIKE PROTEIN"/>
    <property type="match status" value="1"/>
</dbReference>
<dbReference type="EMBL" id="ACCL02000045">
    <property type="protein sequence ID" value="EET58163.1"/>
    <property type="molecule type" value="Genomic_DNA"/>
</dbReference>
<dbReference type="OrthoDB" id="9790530at2"/>
<dbReference type="STRING" id="168384.SAMN05660368_03491"/>
<dbReference type="PANTHER" id="PTHR38462:SF1">
    <property type="entry name" value="YPRB RIBONUCLEASE H-LIKE DOMAIN-CONTAINING PROTEIN"/>
    <property type="match status" value="1"/>
</dbReference>
<dbReference type="GO" id="GO:0003676">
    <property type="term" value="F:nucleic acid binding"/>
    <property type="evidence" value="ECO:0007669"/>
    <property type="project" value="InterPro"/>
</dbReference>
<evidence type="ECO:0000313" key="3">
    <source>
        <dbReference type="Proteomes" id="UP000005561"/>
    </source>
</evidence>
<dbReference type="eggNOG" id="COG3359">
    <property type="taxonomic scope" value="Bacteria"/>
</dbReference>
<proteinExistence type="predicted"/>
<name>C6LMJ0_9FIRM</name>
<dbReference type="Proteomes" id="UP000005561">
    <property type="component" value="Unassembled WGS sequence"/>
</dbReference>
<accession>C6LMJ0</accession>
<dbReference type="AlphaFoldDB" id="C6LMJ0"/>
<dbReference type="Pfam" id="PF13482">
    <property type="entry name" value="RNase_H_2"/>
    <property type="match status" value="1"/>
</dbReference>
<evidence type="ECO:0000313" key="2">
    <source>
        <dbReference type="EMBL" id="EET58163.1"/>
    </source>
</evidence>
<dbReference type="RefSeq" id="WP_006864641.1">
    <property type="nucleotide sequence ID" value="NZ_ACCL02000045.1"/>
</dbReference>
<protein>
    <recommendedName>
        <fullName evidence="1">YprB ribonuclease H-like domain-containing protein</fullName>
    </recommendedName>
</protein>
<dbReference type="InterPro" id="IPR012337">
    <property type="entry name" value="RNaseH-like_sf"/>
</dbReference>
<keyword evidence="3" id="KW-1185">Reference proteome</keyword>
<dbReference type="InterPro" id="IPR036397">
    <property type="entry name" value="RNaseH_sf"/>
</dbReference>
<comment type="caution">
    <text evidence="2">The sequence shown here is derived from an EMBL/GenBank/DDBJ whole genome shotgun (WGS) entry which is preliminary data.</text>
</comment>
<gene>
    <name evidence="2" type="ORF">BRYFOR_09891</name>
</gene>
<sequence>MITKIYPIELNLNGTAFQDYNKSGLLFFDIETTGLSARSSSLYLIGAVSFASDGWQLIQWFAETPAEEEQVLTAFLTFARKFSQVIHFNGDRFDIPYLQEKCRAYQLADTFSTLVSRDLYRMMRPLKNLLSLSSLKQKNLEEFLDIRREDRYSGGELIDVYYQYAAAPSQDFLKLLLLHNYEDLLGMLSILPLLSYLPVLSGSFGIAGGHIEDSTLIVETWYPVELPKPFSYRGELFYISGAHSRLAFQIQGVQGSLKHFFADYKNYYYLPLEDTAVHKSIAAYVDKDYRQPATAATCFTKKEGFFLPQRTALFTPVFKETYKDTISYFQCTEKFLQDKDQMLDYLRHLIADI</sequence>
<reference evidence="2" key="1">
    <citation type="submission" date="2009-07" db="EMBL/GenBank/DDBJ databases">
        <authorList>
            <person name="Weinstock G."/>
            <person name="Sodergren E."/>
            <person name="Clifton S."/>
            <person name="Fulton L."/>
            <person name="Fulton B."/>
            <person name="Courtney L."/>
            <person name="Fronick C."/>
            <person name="Harrison M."/>
            <person name="Strong C."/>
            <person name="Farmer C."/>
            <person name="Delahaunty K."/>
            <person name="Markovic C."/>
            <person name="Hall O."/>
            <person name="Minx P."/>
            <person name="Tomlinson C."/>
            <person name="Mitreva M."/>
            <person name="Nelson J."/>
            <person name="Hou S."/>
            <person name="Wollam A."/>
            <person name="Pepin K.H."/>
            <person name="Johnson M."/>
            <person name="Bhonagiri V."/>
            <person name="Nash W.E."/>
            <person name="Warren W."/>
            <person name="Chinwalla A."/>
            <person name="Mardis E.R."/>
            <person name="Wilson R.K."/>
        </authorList>
    </citation>
    <scope>NUCLEOTIDE SEQUENCE [LARGE SCALE GENOMIC DNA]</scope>
    <source>
        <strain evidence="2">DSM 14469</strain>
    </source>
</reference>
<dbReference type="SUPFAM" id="SSF53098">
    <property type="entry name" value="Ribonuclease H-like"/>
    <property type="match status" value="1"/>
</dbReference>
<evidence type="ECO:0000259" key="1">
    <source>
        <dbReference type="Pfam" id="PF13482"/>
    </source>
</evidence>
<feature type="domain" description="YprB ribonuclease H-like" evidence="1">
    <location>
        <begin position="26"/>
        <end position="190"/>
    </location>
</feature>
<dbReference type="InterPro" id="IPR038720">
    <property type="entry name" value="YprB_RNase_H-like_dom"/>
</dbReference>
<dbReference type="Gene3D" id="3.30.420.10">
    <property type="entry name" value="Ribonuclease H-like superfamily/Ribonuclease H"/>
    <property type="match status" value="1"/>
</dbReference>